<dbReference type="InterPro" id="IPR007471">
    <property type="entry name" value="N-end_Aminoacyl_Trfase_N"/>
</dbReference>
<keyword evidence="3 4" id="KW-0012">Acyltransferase</keyword>
<protein>
    <recommendedName>
        <fullName evidence="4">Aspartate/glutamate leucyltransferase</fullName>
        <ecNumber evidence="4">2.3.2.29</ecNumber>
    </recommendedName>
</protein>
<keyword evidence="8" id="KW-1185">Reference proteome</keyword>
<dbReference type="Proteomes" id="UP000028073">
    <property type="component" value="Unassembled WGS sequence"/>
</dbReference>
<dbReference type="InterPro" id="IPR016181">
    <property type="entry name" value="Acyl_CoA_acyltransferase"/>
</dbReference>
<dbReference type="NCBIfam" id="NF002346">
    <property type="entry name" value="PRK01305.2-3"/>
    <property type="match status" value="1"/>
</dbReference>
<dbReference type="AlphaFoldDB" id="A0A081N1B1"/>
<dbReference type="InterPro" id="IPR017138">
    <property type="entry name" value="Asp_Glu_LeuTrfase"/>
</dbReference>
<dbReference type="eggNOG" id="COG2935">
    <property type="taxonomic scope" value="Bacteria"/>
</dbReference>
<evidence type="ECO:0000256" key="4">
    <source>
        <dbReference type="HAMAP-Rule" id="MF_00689"/>
    </source>
</evidence>
<reference evidence="7 8" key="1">
    <citation type="submission" date="2014-06" db="EMBL/GenBank/DDBJ databases">
        <title>Whole Genome Sequences of Three Symbiotic Endozoicomonas Bacteria.</title>
        <authorList>
            <person name="Neave M.J."/>
            <person name="Apprill A."/>
            <person name="Voolstra C.R."/>
        </authorList>
    </citation>
    <scope>NUCLEOTIDE SEQUENCE [LARGE SCALE GENOMIC DNA]</scope>
    <source>
        <strain evidence="7 8">DSM 25634</strain>
    </source>
</reference>
<accession>A0A081N1B1</accession>
<evidence type="ECO:0000256" key="1">
    <source>
        <dbReference type="ARBA" id="ARBA00022490"/>
    </source>
</evidence>
<gene>
    <name evidence="4" type="primary">bpt</name>
    <name evidence="7" type="ORF">GZ78_27790</name>
</gene>
<evidence type="ECO:0000259" key="6">
    <source>
        <dbReference type="Pfam" id="PF04377"/>
    </source>
</evidence>
<sequence>MSALKDLKFYATQPHNCSYLEDKQAITLFMDPDKDLDPALYRHLADIGFRRSGRHIYRPHCQGCNACIPARVVVNLFEPKRNHRKLFRKNQDIVVTRSEAEYDDETYQLYKKYISTQHRDGDMYPPSMEQFQSFLVGSPEFCCYYKFWLDEKLVAVAVTDELANGLSAIYTFYDPEVSQTRSLGSYCILWQIEETKKLGLKYLHLGYWIKDCKKMSYKIQYRPLEVYVNNHWVTLK</sequence>
<dbReference type="PANTHER" id="PTHR21367:SF1">
    <property type="entry name" value="ARGINYL-TRNA--PROTEIN TRANSFERASE 1"/>
    <property type="match status" value="1"/>
</dbReference>
<dbReference type="GO" id="GO:0004057">
    <property type="term" value="F:arginyl-tRNA--protein transferase activity"/>
    <property type="evidence" value="ECO:0007669"/>
    <property type="project" value="InterPro"/>
</dbReference>
<keyword evidence="2 4" id="KW-0808">Transferase</keyword>
<dbReference type="PIRSF" id="PIRSF037208">
    <property type="entry name" value="ATE_pro_prd"/>
    <property type="match status" value="1"/>
</dbReference>
<name>A0A081N1B1_9GAMM</name>
<proteinExistence type="inferred from homology"/>
<dbReference type="Pfam" id="PF04377">
    <property type="entry name" value="ATE_C"/>
    <property type="match status" value="1"/>
</dbReference>
<dbReference type="EMBL" id="JOKH01000010">
    <property type="protein sequence ID" value="KEQ12234.1"/>
    <property type="molecule type" value="Genomic_DNA"/>
</dbReference>
<evidence type="ECO:0000313" key="7">
    <source>
        <dbReference type="EMBL" id="KEQ12234.1"/>
    </source>
</evidence>
<comment type="catalytic activity">
    <reaction evidence="4">
        <text>N-terminal L-aspartyl-[protein] + L-leucyl-tRNA(Leu) = N-terminal L-leucyl-L-aspartyl-[protein] + tRNA(Leu) + H(+)</text>
        <dbReference type="Rhea" id="RHEA:50420"/>
        <dbReference type="Rhea" id="RHEA-COMP:9613"/>
        <dbReference type="Rhea" id="RHEA-COMP:9622"/>
        <dbReference type="Rhea" id="RHEA-COMP:12669"/>
        <dbReference type="Rhea" id="RHEA-COMP:12674"/>
        <dbReference type="ChEBI" id="CHEBI:15378"/>
        <dbReference type="ChEBI" id="CHEBI:64720"/>
        <dbReference type="ChEBI" id="CHEBI:78442"/>
        <dbReference type="ChEBI" id="CHEBI:78494"/>
        <dbReference type="ChEBI" id="CHEBI:133042"/>
        <dbReference type="EC" id="2.3.2.29"/>
    </reaction>
</comment>
<dbReference type="GO" id="GO:0005737">
    <property type="term" value="C:cytoplasm"/>
    <property type="evidence" value="ECO:0007669"/>
    <property type="project" value="UniProtKB-SubCell"/>
</dbReference>
<evidence type="ECO:0000259" key="5">
    <source>
        <dbReference type="Pfam" id="PF04376"/>
    </source>
</evidence>
<keyword evidence="1 4" id="KW-0963">Cytoplasm</keyword>
<comment type="catalytic activity">
    <reaction evidence="4">
        <text>N-terminal L-glutamyl-[protein] + L-leucyl-tRNA(Leu) = N-terminal L-leucyl-L-glutamyl-[protein] + tRNA(Leu) + H(+)</text>
        <dbReference type="Rhea" id="RHEA:50412"/>
        <dbReference type="Rhea" id="RHEA-COMP:9613"/>
        <dbReference type="Rhea" id="RHEA-COMP:9622"/>
        <dbReference type="Rhea" id="RHEA-COMP:12664"/>
        <dbReference type="Rhea" id="RHEA-COMP:12668"/>
        <dbReference type="ChEBI" id="CHEBI:15378"/>
        <dbReference type="ChEBI" id="CHEBI:64721"/>
        <dbReference type="ChEBI" id="CHEBI:78442"/>
        <dbReference type="ChEBI" id="CHEBI:78494"/>
        <dbReference type="ChEBI" id="CHEBI:133041"/>
        <dbReference type="EC" id="2.3.2.29"/>
    </reaction>
</comment>
<dbReference type="OrthoDB" id="9782022at2"/>
<evidence type="ECO:0000313" key="8">
    <source>
        <dbReference type="Proteomes" id="UP000028073"/>
    </source>
</evidence>
<comment type="caution">
    <text evidence="7">The sequence shown here is derived from an EMBL/GenBank/DDBJ whole genome shotgun (WGS) entry which is preliminary data.</text>
</comment>
<dbReference type="RefSeq" id="WP_034842762.1">
    <property type="nucleotide sequence ID" value="NZ_JOKH01000010.1"/>
</dbReference>
<dbReference type="HAMAP" id="MF_00689">
    <property type="entry name" value="Bpt"/>
    <property type="match status" value="1"/>
</dbReference>
<dbReference type="PANTHER" id="PTHR21367">
    <property type="entry name" value="ARGININE-TRNA-PROTEIN TRANSFERASE 1"/>
    <property type="match status" value="1"/>
</dbReference>
<evidence type="ECO:0000256" key="3">
    <source>
        <dbReference type="ARBA" id="ARBA00023315"/>
    </source>
</evidence>
<dbReference type="STRING" id="1137799.GZ78_27790"/>
<dbReference type="SUPFAM" id="SSF55729">
    <property type="entry name" value="Acyl-CoA N-acyltransferases (Nat)"/>
    <property type="match status" value="1"/>
</dbReference>
<dbReference type="Gene3D" id="3.40.630.30">
    <property type="match status" value="1"/>
</dbReference>
<dbReference type="GO" id="GO:0008914">
    <property type="term" value="F:leucyl-tRNA--protein transferase activity"/>
    <property type="evidence" value="ECO:0007669"/>
    <property type="project" value="UniProtKB-UniRule"/>
</dbReference>
<dbReference type="InterPro" id="IPR007472">
    <property type="entry name" value="N-end_Aminoacyl_Trfase_C"/>
</dbReference>
<dbReference type="InterPro" id="IPR030700">
    <property type="entry name" value="N-end_Aminoacyl_Trfase"/>
</dbReference>
<dbReference type="NCBIfam" id="NF002341">
    <property type="entry name" value="PRK01305.1-1"/>
    <property type="match status" value="1"/>
</dbReference>
<dbReference type="NCBIfam" id="NF002342">
    <property type="entry name" value="PRK01305.1-3"/>
    <property type="match status" value="1"/>
</dbReference>
<dbReference type="EC" id="2.3.2.29" evidence="4"/>
<comment type="function">
    <text evidence="4">Functions in the N-end rule pathway of protein degradation where it conjugates Leu from its aminoacyl-tRNA to the N-termini of proteins containing an N-terminal aspartate or glutamate.</text>
</comment>
<comment type="subcellular location">
    <subcellularLocation>
        <location evidence="4">Cytoplasm</location>
    </subcellularLocation>
</comment>
<feature type="domain" description="N-end aminoacyl transferase N-terminal" evidence="5">
    <location>
        <begin position="15"/>
        <end position="85"/>
    </location>
</feature>
<dbReference type="GO" id="GO:0071596">
    <property type="term" value="P:ubiquitin-dependent protein catabolic process via the N-end rule pathway"/>
    <property type="evidence" value="ECO:0007669"/>
    <property type="project" value="InterPro"/>
</dbReference>
<evidence type="ECO:0000256" key="2">
    <source>
        <dbReference type="ARBA" id="ARBA00022679"/>
    </source>
</evidence>
<organism evidence="7 8">
    <name type="scientific">Endozoicomonas numazuensis</name>
    <dbReference type="NCBI Taxonomy" id="1137799"/>
    <lineage>
        <taxon>Bacteria</taxon>
        <taxon>Pseudomonadati</taxon>
        <taxon>Pseudomonadota</taxon>
        <taxon>Gammaproteobacteria</taxon>
        <taxon>Oceanospirillales</taxon>
        <taxon>Endozoicomonadaceae</taxon>
        <taxon>Endozoicomonas</taxon>
    </lineage>
</organism>
<feature type="domain" description="N-end rule aminoacyl transferase C-terminal" evidence="6">
    <location>
        <begin position="105"/>
        <end position="227"/>
    </location>
</feature>
<comment type="similarity">
    <text evidence="4">Belongs to the R-transferase family. Bpt subfamily.</text>
</comment>
<dbReference type="Pfam" id="PF04376">
    <property type="entry name" value="ATE_N"/>
    <property type="match status" value="1"/>
</dbReference>